<evidence type="ECO:0000256" key="2">
    <source>
        <dbReference type="ARBA" id="ARBA00022723"/>
    </source>
</evidence>
<dbReference type="CDD" id="cd19165">
    <property type="entry name" value="HemeO"/>
    <property type="match status" value="1"/>
</dbReference>
<accession>A0ABR9V2T6</accession>
<dbReference type="PANTHER" id="PTHR10720:SF0">
    <property type="entry name" value="HEME OXYGENASE"/>
    <property type="match status" value="1"/>
</dbReference>
<dbReference type="PRINTS" id="PR00088">
    <property type="entry name" value="HAEMOXYGNASE"/>
</dbReference>
<name>A0ABR9V2T6_9CHRO</name>
<organism evidence="4 5">
    <name type="scientific">Cyanobacterium stanieri LEGE 03274</name>
    <dbReference type="NCBI Taxonomy" id="1828756"/>
    <lineage>
        <taxon>Bacteria</taxon>
        <taxon>Bacillati</taxon>
        <taxon>Cyanobacteriota</taxon>
        <taxon>Cyanophyceae</taxon>
        <taxon>Oscillatoriophycideae</taxon>
        <taxon>Chroococcales</taxon>
        <taxon>Geminocystaceae</taxon>
        <taxon>Cyanobacterium</taxon>
    </lineage>
</organism>
<evidence type="ECO:0000256" key="3">
    <source>
        <dbReference type="ARBA" id="ARBA00023004"/>
    </source>
</evidence>
<keyword evidence="1" id="KW-0349">Heme</keyword>
<dbReference type="EMBL" id="JADEWC010000009">
    <property type="protein sequence ID" value="MBE9222213.1"/>
    <property type="molecule type" value="Genomic_DNA"/>
</dbReference>
<dbReference type="PANTHER" id="PTHR10720">
    <property type="entry name" value="HEME OXYGENASE"/>
    <property type="match status" value="1"/>
</dbReference>
<evidence type="ECO:0000313" key="4">
    <source>
        <dbReference type="EMBL" id="MBE9222213.1"/>
    </source>
</evidence>
<dbReference type="Pfam" id="PF01126">
    <property type="entry name" value="Heme_oxygenase"/>
    <property type="match status" value="1"/>
</dbReference>
<comment type="caution">
    <text evidence="4">The sequence shown here is derived from an EMBL/GenBank/DDBJ whole genome shotgun (WGS) entry which is preliminary data.</text>
</comment>
<reference evidence="4 5" key="1">
    <citation type="submission" date="2020-10" db="EMBL/GenBank/DDBJ databases">
        <authorList>
            <person name="Castelo-Branco R."/>
            <person name="Eusebio N."/>
            <person name="Adriana R."/>
            <person name="Vieira A."/>
            <person name="Brugerolle De Fraissinette N."/>
            <person name="Rezende De Castro R."/>
            <person name="Schneider M.P."/>
            <person name="Vasconcelos V."/>
            <person name="Leao P.N."/>
        </authorList>
    </citation>
    <scope>NUCLEOTIDE SEQUENCE [LARGE SCALE GENOMIC DNA]</scope>
    <source>
        <strain evidence="4 5">LEGE 03274</strain>
    </source>
</reference>
<dbReference type="Proteomes" id="UP000654604">
    <property type="component" value="Unassembled WGS sequence"/>
</dbReference>
<dbReference type="InterPro" id="IPR016053">
    <property type="entry name" value="Haem_Oase-like"/>
</dbReference>
<evidence type="ECO:0000313" key="5">
    <source>
        <dbReference type="Proteomes" id="UP000654604"/>
    </source>
</evidence>
<keyword evidence="2" id="KW-0479">Metal-binding</keyword>
<protein>
    <submittedName>
        <fullName evidence="4">Heme oxygenase (Biliverdin-producing)</fullName>
    </submittedName>
</protein>
<sequence>MSVNLATMLKEGTKKSHSMAENMGFIKCFLKGVVEKNSYRKLAANLYFVYGAMEEEMERLKDHPLIKPIYFPELNRQPSLAKDLQFYYGPNWKNEIQITPHGQAYVDRIHEIAQNAPELFAAHSYTRYLGDLSGGQILKNIAQKAMNLDDQGTAFYEFETIDDEKAFKVKYRQCLNDLPVDQETADRIVQEANDAFGMNMKMFQELEGNLIMAIGKMLFNSLTTRRRRNQNNSEGELATAE</sequence>
<keyword evidence="5" id="KW-1185">Reference proteome</keyword>
<gene>
    <name evidence="4" type="ORF">IQ215_05835</name>
</gene>
<dbReference type="RefSeq" id="WP_193800375.1">
    <property type="nucleotide sequence ID" value="NZ_JADEWC010000009.1"/>
</dbReference>
<dbReference type="InterPro" id="IPR002051">
    <property type="entry name" value="Haem_Oase"/>
</dbReference>
<dbReference type="SUPFAM" id="SSF48613">
    <property type="entry name" value="Heme oxygenase-like"/>
    <property type="match status" value="1"/>
</dbReference>
<keyword evidence="3" id="KW-0408">Iron</keyword>
<dbReference type="PIRSF" id="PIRSF000343">
    <property type="entry name" value="Haem_Oase"/>
    <property type="match status" value="1"/>
</dbReference>
<proteinExistence type="predicted"/>
<dbReference type="InterPro" id="IPR016084">
    <property type="entry name" value="Haem_Oase-like_multi-hlx"/>
</dbReference>
<evidence type="ECO:0000256" key="1">
    <source>
        <dbReference type="ARBA" id="ARBA00022617"/>
    </source>
</evidence>
<dbReference type="Gene3D" id="1.20.910.10">
    <property type="entry name" value="Heme oxygenase-like"/>
    <property type="match status" value="1"/>
</dbReference>